<feature type="compositionally biased region" description="Gly residues" evidence="8">
    <location>
        <begin position="297"/>
        <end position="312"/>
    </location>
</feature>
<dbReference type="Pfam" id="PF00096">
    <property type="entry name" value="zf-C2H2"/>
    <property type="match status" value="5"/>
</dbReference>
<feature type="compositionally biased region" description="Basic residues" evidence="8">
    <location>
        <begin position="550"/>
        <end position="560"/>
    </location>
</feature>
<dbReference type="PANTHER" id="PTHR19818:SF139">
    <property type="entry name" value="PAIR-RULE PROTEIN ODD-PAIRED"/>
    <property type="match status" value="1"/>
</dbReference>
<keyword evidence="3" id="KW-0677">Repeat</keyword>
<feature type="domain" description="C2H2-type" evidence="9">
    <location>
        <begin position="178"/>
        <end position="201"/>
    </location>
</feature>
<feature type="region of interest" description="Disordered" evidence="8">
    <location>
        <begin position="530"/>
        <end position="572"/>
    </location>
</feature>
<dbReference type="GO" id="GO:0000978">
    <property type="term" value="F:RNA polymerase II cis-regulatory region sequence-specific DNA binding"/>
    <property type="evidence" value="ECO:0007669"/>
    <property type="project" value="TreeGrafter"/>
</dbReference>
<keyword evidence="6" id="KW-0539">Nucleus</keyword>
<evidence type="ECO:0000256" key="4">
    <source>
        <dbReference type="ARBA" id="ARBA00022771"/>
    </source>
</evidence>
<dbReference type="VEuPathDB" id="VectorBase:ASIC020327"/>
<dbReference type="InterPro" id="IPR036236">
    <property type="entry name" value="Znf_C2H2_sf"/>
</dbReference>
<dbReference type="InterPro" id="IPR050329">
    <property type="entry name" value="GLI_C2H2-zinc-finger"/>
</dbReference>
<dbReference type="GO" id="GO:0005634">
    <property type="term" value="C:nucleus"/>
    <property type="evidence" value="ECO:0007669"/>
    <property type="project" value="UniProtKB-SubCell"/>
</dbReference>
<evidence type="ECO:0000313" key="11">
    <source>
        <dbReference type="EnsemblMetazoa" id="ASIC020327-PA"/>
    </source>
</evidence>
<reference evidence="11" key="2">
    <citation type="submission" date="2020-05" db="UniProtKB">
        <authorList>
            <consortium name="EnsemblMetazoa"/>
        </authorList>
    </citation>
    <scope>IDENTIFICATION</scope>
</reference>
<feature type="region of interest" description="Disordered" evidence="8">
    <location>
        <begin position="689"/>
        <end position="771"/>
    </location>
</feature>
<reference evidence="10 12" key="1">
    <citation type="journal article" date="2014" name="BMC Genomics">
        <title>Genome sequence of Anopheles sinensis provides insight into genetics basis of mosquito competence for malaria parasites.</title>
        <authorList>
            <person name="Zhou D."/>
            <person name="Zhang D."/>
            <person name="Ding G."/>
            <person name="Shi L."/>
            <person name="Hou Q."/>
            <person name="Ye Y."/>
            <person name="Xu Y."/>
            <person name="Zhou H."/>
            <person name="Xiong C."/>
            <person name="Li S."/>
            <person name="Yu J."/>
            <person name="Hong S."/>
            <person name="Yu X."/>
            <person name="Zou P."/>
            <person name="Chen C."/>
            <person name="Chang X."/>
            <person name="Wang W."/>
            <person name="Lv Y."/>
            <person name="Sun Y."/>
            <person name="Ma L."/>
            <person name="Shen B."/>
            <person name="Zhu C."/>
        </authorList>
    </citation>
    <scope>NUCLEOTIDE SEQUENCE [LARGE SCALE GENOMIC DNA]</scope>
</reference>
<evidence type="ECO:0000259" key="9">
    <source>
        <dbReference type="PROSITE" id="PS50157"/>
    </source>
</evidence>
<dbReference type="PANTHER" id="PTHR19818">
    <property type="entry name" value="ZINC FINGER PROTEIN ZIC AND GLI"/>
    <property type="match status" value="1"/>
</dbReference>
<keyword evidence="12" id="KW-1185">Reference proteome</keyword>
<evidence type="ECO:0000313" key="12">
    <source>
        <dbReference type="Proteomes" id="UP000030765"/>
    </source>
</evidence>
<evidence type="ECO:0000256" key="1">
    <source>
        <dbReference type="ARBA" id="ARBA00004123"/>
    </source>
</evidence>
<feature type="domain" description="C2H2-type" evidence="9">
    <location>
        <begin position="71"/>
        <end position="98"/>
    </location>
</feature>
<proteinExistence type="predicted"/>
<dbReference type="OMA" id="EHIKYTH"/>
<accession>A0A084WPS3</accession>
<comment type="subcellular location">
    <subcellularLocation>
        <location evidence="1">Nucleus</location>
    </subcellularLocation>
</comment>
<dbReference type="EMBL" id="KE525369">
    <property type="protein sequence ID" value="KFB52217.1"/>
    <property type="molecule type" value="Genomic_DNA"/>
</dbReference>
<dbReference type="VEuPathDB" id="VectorBase:ASIS003103"/>
<protein>
    <submittedName>
        <fullName evidence="10">AGAP000062-PA-like protein</fullName>
    </submittedName>
</protein>
<dbReference type="FunFam" id="3.30.160.60:FF:001495">
    <property type="entry name" value="Datilografo, isoform B"/>
    <property type="match status" value="1"/>
</dbReference>
<name>A0A084WPS3_ANOSI</name>
<dbReference type="Pfam" id="PF12874">
    <property type="entry name" value="zf-met"/>
    <property type="match status" value="1"/>
</dbReference>
<dbReference type="FunFam" id="3.30.160.60:FF:001397">
    <property type="entry name" value="Datilografo, isoform A"/>
    <property type="match status" value="1"/>
</dbReference>
<dbReference type="PROSITE" id="PS00028">
    <property type="entry name" value="ZINC_FINGER_C2H2_1"/>
    <property type="match status" value="5"/>
</dbReference>
<dbReference type="PROSITE" id="PS50157">
    <property type="entry name" value="ZINC_FINGER_C2H2_2"/>
    <property type="match status" value="6"/>
</dbReference>
<dbReference type="SMART" id="SM00355">
    <property type="entry name" value="ZnF_C2H2"/>
    <property type="match status" value="7"/>
</dbReference>
<feature type="compositionally biased region" description="Low complexity" evidence="8">
    <location>
        <begin position="728"/>
        <end position="738"/>
    </location>
</feature>
<feature type="domain" description="C2H2-type" evidence="9">
    <location>
        <begin position="213"/>
        <end position="240"/>
    </location>
</feature>
<evidence type="ECO:0000256" key="3">
    <source>
        <dbReference type="ARBA" id="ARBA00022737"/>
    </source>
</evidence>
<feature type="domain" description="C2H2-type" evidence="9">
    <location>
        <begin position="135"/>
        <end position="163"/>
    </location>
</feature>
<feature type="domain" description="C2H2-type" evidence="9">
    <location>
        <begin position="43"/>
        <end position="70"/>
    </location>
</feature>
<feature type="region of interest" description="Disordered" evidence="8">
    <location>
        <begin position="291"/>
        <end position="312"/>
    </location>
</feature>
<feature type="domain" description="C2H2-type" evidence="9">
    <location>
        <begin position="99"/>
        <end position="128"/>
    </location>
</feature>
<dbReference type="GO" id="GO:0045944">
    <property type="term" value="P:positive regulation of transcription by RNA polymerase II"/>
    <property type="evidence" value="ECO:0007669"/>
    <property type="project" value="UniProtKB-ARBA"/>
</dbReference>
<evidence type="ECO:0000256" key="8">
    <source>
        <dbReference type="SAM" id="MobiDB-lite"/>
    </source>
</evidence>
<dbReference type="GO" id="GO:0008270">
    <property type="term" value="F:zinc ion binding"/>
    <property type="evidence" value="ECO:0007669"/>
    <property type="project" value="UniProtKB-KW"/>
</dbReference>
<feature type="compositionally biased region" description="Gly residues" evidence="8">
    <location>
        <begin position="530"/>
        <end position="547"/>
    </location>
</feature>
<evidence type="ECO:0000256" key="2">
    <source>
        <dbReference type="ARBA" id="ARBA00022723"/>
    </source>
</evidence>
<feature type="compositionally biased region" description="Basic and acidic residues" evidence="8">
    <location>
        <begin position="761"/>
        <end position="771"/>
    </location>
</feature>
<evidence type="ECO:0000256" key="5">
    <source>
        <dbReference type="ARBA" id="ARBA00022833"/>
    </source>
</evidence>
<dbReference type="FunFam" id="3.30.160.60:FF:000433">
    <property type="entry name" value="zinc finger protein 384 isoform X1"/>
    <property type="match status" value="1"/>
</dbReference>
<dbReference type="InterPro" id="IPR013087">
    <property type="entry name" value="Znf_C2H2_type"/>
</dbReference>
<keyword evidence="5" id="KW-0862">Zinc</keyword>
<dbReference type="STRING" id="74873.A0A084WPS3"/>
<feature type="region of interest" description="Disordered" evidence="8">
    <location>
        <begin position="341"/>
        <end position="401"/>
    </location>
</feature>
<dbReference type="EnsemblMetazoa" id="ASIC020327-RA">
    <property type="protein sequence ID" value="ASIC020327-PA"/>
    <property type="gene ID" value="ASIC020327"/>
</dbReference>
<feature type="compositionally biased region" description="Polar residues" evidence="8">
    <location>
        <begin position="341"/>
        <end position="354"/>
    </location>
</feature>
<keyword evidence="4 7" id="KW-0863">Zinc-finger</keyword>
<feature type="compositionally biased region" description="Basic and acidic residues" evidence="8">
    <location>
        <begin position="714"/>
        <end position="727"/>
    </location>
</feature>
<dbReference type="FunFam" id="3.30.160.60:FF:001498">
    <property type="entry name" value="Zinc finger protein 404"/>
    <property type="match status" value="1"/>
</dbReference>
<keyword evidence="2" id="KW-0479">Metal-binding</keyword>
<organism evidence="10">
    <name type="scientific">Anopheles sinensis</name>
    <name type="common">Mosquito</name>
    <dbReference type="NCBI Taxonomy" id="74873"/>
    <lineage>
        <taxon>Eukaryota</taxon>
        <taxon>Metazoa</taxon>
        <taxon>Ecdysozoa</taxon>
        <taxon>Arthropoda</taxon>
        <taxon>Hexapoda</taxon>
        <taxon>Insecta</taxon>
        <taxon>Pterygota</taxon>
        <taxon>Neoptera</taxon>
        <taxon>Endopterygota</taxon>
        <taxon>Diptera</taxon>
        <taxon>Nematocera</taxon>
        <taxon>Culicoidea</taxon>
        <taxon>Culicidae</taxon>
        <taxon>Anophelinae</taxon>
        <taxon>Anopheles</taxon>
    </lineage>
</organism>
<dbReference type="SUPFAM" id="SSF57667">
    <property type="entry name" value="beta-beta-alpha zinc fingers"/>
    <property type="match status" value="3"/>
</dbReference>
<dbReference type="OrthoDB" id="5305647at2759"/>
<gene>
    <name evidence="10" type="ORF">ZHAS_00020327</name>
</gene>
<dbReference type="GO" id="GO:0000981">
    <property type="term" value="F:DNA-binding transcription factor activity, RNA polymerase II-specific"/>
    <property type="evidence" value="ECO:0007669"/>
    <property type="project" value="TreeGrafter"/>
</dbReference>
<dbReference type="Proteomes" id="UP000030765">
    <property type="component" value="Unassembled WGS sequence"/>
</dbReference>
<dbReference type="EMBL" id="ATLV01025123">
    <property type="status" value="NOT_ANNOTATED_CDS"/>
    <property type="molecule type" value="Genomic_DNA"/>
</dbReference>
<dbReference type="AlphaFoldDB" id="A0A084WPS3"/>
<evidence type="ECO:0000313" key="10">
    <source>
        <dbReference type="EMBL" id="KFB52217.1"/>
    </source>
</evidence>
<sequence>MQIQHVRDLCAVPGAAAELNCTGDILSVQNLLPQLAAPENKPHQCQQCLKSFSSNHQLVQHIRVHTGEKPYKCSYCDRKFKQLSHVQQHTRLHTGERPYKCHLPDCGRAFIQLSNLQQHLRNHDAQVERAKSRPFHCNLCGKGFATESSLRTHTSKELQLHLGVLQQHAALISNSNSVTCNVCSKIFLGVEALNEHIKYTHKEVAVKRRVANHPCPMCGKHYVNEGCLRKHLLTHPRTPSFRSNLQMWPCSVCQAVFTHESGLITHIEHMKMDPKHQFAAQYMFTKAVVEQREKESAGGGGGGGGGASSGGGGGVGSMVGMVSGLTNPMVTVKELTHNSISPLNYSENSSTMGSEKNGDSTGASGGGGGGGSGGTSGGGGGAGGTSGGGGGSSIFDGHRLPNTHGLSFGGVVGGNGSNGGNGLLGSGTNGGSGTSGGGGICGGGGGNAMENNNSQFSRMMMIQEPKFEPDLMLPADGTPSAVQAAVVNLATAMRIGQSFKHNSLAQAASGGSGGGGGGGGGVGGGVGGGGGGGGVIGSPGSGGVGGGELHHHHHHHHHHGNSSTNLGPLKKKSNMLTFNDSKYSLANRAKFPVPPSAESSLGPNHCPAASSETAIRIQQAEAILRSQAEAALRLAVSQAQAVVSSNACIGSMGGSGGGAGSVGGGAGGGGGGLPLGGMLGGHHNPHGLGGHGRCGGDDTTRSGADSSCVQFDPTGEHLRAAMREHQQHQQQQQQQQQQANDECHPFAHSPGPRNGLDLTDEFLKSENVLKG</sequence>
<evidence type="ECO:0000256" key="6">
    <source>
        <dbReference type="ARBA" id="ARBA00023242"/>
    </source>
</evidence>
<dbReference type="Gene3D" id="3.30.160.60">
    <property type="entry name" value="Classic Zinc Finger"/>
    <property type="match status" value="5"/>
</dbReference>
<feature type="compositionally biased region" description="Gly residues" evidence="8">
    <location>
        <begin position="363"/>
        <end position="392"/>
    </location>
</feature>
<evidence type="ECO:0000256" key="7">
    <source>
        <dbReference type="PROSITE-ProRule" id="PRU00042"/>
    </source>
</evidence>